<dbReference type="EMBL" id="AUZX01015215">
    <property type="protein sequence ID" value="EQD29633.1"/>
    <property type="molecule type" value="Genomic_DNA"/>
</dbReference>
<evidence type="ECO:0000256" key="2">
    <source>
        <dbReference type="ARBA" id="ARBA00022840"/>
    </source>
</evidence>
<gene>
    <name evidence="6" type="ORF">B1A_20609</name>
</gene>
<dbReference type="GO" id="GO:0006302">
    <property type="term" value="P:double-strand break repair"/>
    <property type="evidence" value="ECO:0007669"/>
    <property type="project" value="TreeGrafter"/>
</dbReference>
<dbReference type="AlphaFoldDB" id="T0Y918"/>
<dbReference type="PANTHER" id="PTHR30580">
    <property type="entry name" value="PRIMOSOMAL PROTEIN N"/>
    <property type="match status" value="1"/>
</dbReference>
<dbReference type="Gene3D" id="3.40.50.300">
    <property type="entry name" value="P-loop containing nucleotide triphosphate hydrolases"/>
    <property type="match status" value="1"/>
</dbReference>
<evidence type="ECO:0000256" key="3">
    <source>
        <dbReference type="ARBA" id="ARBA00023125"/>
    </source>
</evidence>
<feature type="domain" description="DEAD/DEAH-box helicase" evidence="5">
    <location>
        <begin position="2"/>
        <end position="109"/>
    </location>
</feature>
<name>T0Y918_9ZZZZ</name>
<feature type="region of interest" description="Disordered" evidence="4">
    <location>
        <begin position="119"/>
        <end position="149"/>
    </location>
</feature>
<dbReference type="Pfam" id="PF00270">
    <property type="entry name" value="DEAD"/>
    <property type="match status" value="1"/>
</dbReference>
<evidence type="ECO:0000256" key="1">
    <source>
        <dbReference type="ARBA" id="ARBA00022741"/>
    </source>
</evidence>
<dbReference type="GO" id="GO:0006310">
    <property type="term" value="P:DNA recombination"/>
    <property type="evidence" value="ECO:0007669"/>
    <property type="project" value="TreeGrafter"/>
</dbReference>
<dbReference type="GO" id="GO:0006270">
    <property type="term" value="P:DNA replication initiation"/>
    <property type="evidence" value="ECO:0007669"/>
    <property type="project" value="TreeGrafter"/>
</dbReference>
<protein>
    <submittedName>
        <fullName evidence="6">Primosomal protein N</fullName>
    </submittedName>
</protein>
<reference evidence="6" key="1">
    <citation type="submission" date="2013-08" db="EMBL/GenBank/DDBJ databases">
        <authorList>
            <person name="Mendez C."/>
            <person name="Richter M."/>
            <person name="Ferrer M."/>
            <person name="Sanchez J."/>
        </authorList>
    </citation>
    <scope>NUCLEOTIDE SEQUENCE</scope>
</reference>
<organism evidence="6">
    <name type="scientific">mine drainage metagenome</name>
    <dbReference type="NCBI Taxonomy" id="410659"/>
    <lineage>
        <taxon>unclassified sequences</taxon>
        <taxon>metagenomes</taxon>
        <taxon>ecological metagenomes</taxon>
    </lineage>
</organism>
<dbReference type="InterPro" id="IPR027417">
    <property type="entry name" value="P-loop_NTPase"/>
</dbReference>
<accession>T0Y918</accession>
<comment type="caution">
    <text evidence="6">The sequence shown here is derived from an EMBL/GenBank/DDBJ whole genome shotgun (WGS) entry which is preliminary data.</text>
</comment>
<dbReference type="GO" id="GO:0005524">
    <property type="term" value="F:ATP binding"/>
    <property type="evidence" value="ECO:0007669"/>
    <property type="project" value="UniProtKB-KW"/>
</dbReference>
<feature type="compositionally biased region" description="Basic residues" evidence="4">
    <location>
        <begin position="120"/>
        <end position="135"/>
    </location>
</feature>
<sequence>MTEEQRAALGTIRKGRGGVFLLHGITGSGKTEVYFRLIEDALSEGRGALLLVPEIALTAQLVSLIERRFGQRAAVLHSAVGEAARKDALRRLRQGVADVAVGPRSAVFAPLDRWGGDRRRAARRGATSRRRRHAITPRTSPCSVPRAAG</sequence>
<keyword evidence="3" id="KW-0238">DNA-binding</keyword>
<feature type="non-terminal residue" evidence="6">
    <location>
        <position position="149"/>
    </location>
</feature>
<dbReference type="InterPro" id="IPR011545">
    <property type="entry name" value="DEAD/DEAH_box_helicase_dom"/>
</dbReference>
<keyword evidence="1" id="KW-0547">Nucleotide-binding</keyword>
<evidence type="ECO:0000313" key="6">
    <source>
        <dbReference type="EMBL" id="EQD29633.1"/>
    </source>
</evidence>
<proteinExistence type="predicted"/>
<dbReference type="GO" id="GO:0043138">
    <property type="term" value="F:3'-5' DNA helicase activity"/>
    <property type="evidence" value="ECO:0007669"/>
    <property type="project" value="TreeGrafter"/>
</dbReference>
<reference evidence="6" key="2">
    <citation type="journal article" date="2014" name="ISME J.">
        <title>Microbial stratification in low pH oxic and suboxic macroscopic growths along an acid mine drainage.</title>
        <authorList>
            <person name="Mendez-Garcia C."/>
            <person name="Mesa V."/>
            <person name="Sprenger R.R."/>
            <person name="Richter M."/>
            <person name="Diez M.S."/>
            <person name="Solano J."/>
            <person name="Bargiela R."/>
            <person name="Golyshina O.V."/>
            <person name="Manteca A."/>
            <person name="Ramos J.L."/>
            <person name="Gallego J.R."/>
            <person name="Llorente I."/>
            <person name="Martins Dos Santos V.A."/>
            <person name="Jensen O.N."/>
            <person name="Pelaez A.I."/>
            <person name="Sanchez J."/>
            <person name="Ferrer M."/>
        </authorList>
    </citation>
    <scope>NUCLEOTIDE SEQUENCE</scope>
</reference>
<evidence type="ECO:0000256" key="4">
    <source>
        <dbReference type="SAM" id="MobiDB-lite"/>
    </source>
</evidence>
<evidence type="ECO:0000259" key="5">
    <source>
        <dbReference type="Pfam" id="PF00270"/>
    </source>
</evidence>
<keyword evidence="2" id="KW-0067">ATP-binding</keyword>
<dbReference type="SUPFAM" id="SSF52540">
    <property type="entry name" value="P-loop containing nucleoside triphosphate hydrolases"/>
    <property type="match status" value="1"/>
</dbReference>
<dbReference type="PANTHER" id="PTHR30580:SF0">
    <property type="entry name" value="PRIMOSOMAL PROTEIN N"/>
    <property type="match status" value="1"/>
</dbReference>
<dbReference type="GO" id="GO:0003677">
    <property type="term" value="F:DNA binding"/>
    <property type="evidence" value="ECO:0007669"/>
    <property type="project" value="UniProtKB-KW"/>
</dbReference>